<dbReference type="PANTHER" id="PTHR44329">
    <property type="entry name" value="SERINE/THREONINE-PROTEIN KINASE TNNI3K-RELATED"/>
    <property type="match status" value="1"/>
</dbReference>
<dbReference type="AlphaFoldDB" id="A0A2Z6RL66"/>
<dbReference type="EMBL" id="BLAL01000259">
    <property type="protein sequence ID" value="GES97467.1"/>
    <property type="molecule type" value="Genomic_DNA"/>
</dbReference>
<dbReference type="Gene3D" id="1.10.510.10">
    <property type="entry name" value="Transferase(Phosphotransferase) domain 1"/>
    <property type="match status" value="1"/>
</dbReference>
<dbReference type="GO" id="GO:0004713">
    <property type="term" value="F:protein tyrosine kinase activity"/>
    <property type="evidence" value="ECO:0007669"/>
    <property type="project" value="InterPro"/>
</dbReference>
<dbReference type="PROSITE" id="PS00109">
    <property type="entry name" value="PROTEIN_KINASE_TYR"/>
    <property type="match status" value="1"/>
</dbReference>
<dbReference type="CDD" id="cd21037">
    <property type="entry name" value="MLKL_NTD"/>
    <property type="match status" value="1"/>
</dbReference>
<dbReference type="GO" id="GO:0004674">
    <property type="term" value="F:protein serine/threonine kinase activity"/>
    <property type="evidence" value="ECO:0007669"/>
    <property type="project" value="TreeGrafter"/>
</dbReference>
<dbReference type="SUPFAM" id="SSF81901">
    <property type="entry name" value="HCP-like"/>
    <property type="match status" value="1"/>
</dbReference>
<dbReference type="SUPFAM" id="SSF56112">
    <property type="entry name" value="Protein kinase-like (PK-like)"/>
    <property type="match status" value="1"/>
</dbReference>
<dbReference type="InterPro" id="IPR000719">
    <property type="entry name" value="Prot_kinase_dom"/>
</dbReference>
<evidence type="ECO:0000259" key="1">
    <source>
        <dbReference type="PROSITE" id="PS50011"/>
    </source>
</evidence>
<dbReference type="InterPro" id="IPR011009">
    <property type="entry name" value="Kinase-like_dom_sf"/>
</dbReference>
<dbReference type="InterPro" id="IPR011990">
    <property type="entry name" value="TPR-like_helical_dom_sf"/>
</dbReference>
<organism evidence="2 4">
    <name type="scientific">Rhizophagus clarus</name>
    <dbReference type="NCBI Taxonomy" id="94130"/>
    <lineage>
        <taxon>Eukaryota</taxon>
        <taxon>Fungi</taxon>
        <taxon>Fungi incertae sedis</taxon>
        <taxon>Mucoromycota</taxon>
        <taxon>Glomeromycotina</taxon>
        <taxon>Glomeromycetes</taxon>
        <taxon>Glomerales</taxon>
        <taxon>Glomeraceae</taxon>
        <taxon>Rhizophagus</taxon>
    </lineage>
</organism>
<dbReference type="Pfam" id="PF07714">
    <property type="entry name" value="PK_Tyr_Ser-Thr"/>
    <property type="match status" value="1"/>
</dbReference>
<feature type="domain" description="Protein kinase" evidence="1">
    <location>
        <begin position="169"/>
        <end position="450"/>
    </location>
</feature>
<accession>A0A2Z6RL66</accession>
<evidence type="ECO:0000313" key="4">
    <source>
        <dbReference type="Proteomes" id="UP000247702"/>
    </source>
</evidence>
<protein>
    <submittedName>
        <fullName evidence="3">Kinase-like domain-containing protein</fullName>
    </submittedName>
</protein>
<name>A0A2Z6RL66_9GLOM</name>
<dbReference type="SMART" id="SM00219">
    <property type="entry name" value="TyrKc"/>
    <property type="match status" value="1"/>
</dbReference>
<comment type="caution">
    <text evidence="2">The sequence shown here is derived from an EMBL/GenBank/DDBJ whole genome shotgun (WGS) entry which is preliminary data.</text>
</comment>
<sequence length="651" mass="75944">MDAKVIGPYIPLIQKATSLINNIIEICEMASYNKKICNTLIERVVVTYASLKLFRLRIQKNEKELLNKDYYNAFYRLVYVLKEIRKYAEDVSRVHGFRKYVEAKLIREKFAKLAVEYDNVMIDLNFVMAVANEERRRYDEEALAENLFEFDRYLKTVDKKVDSIFDQIMYIKNHLGDKAFHGVNRIDSKDLLFPAQEKSDDRRGKHFNFVVRRILNEQEVACKSTSVIAEEGYLKILMKLSKCDHILKFYGVSKINGVNAWVFEWAHRGTLKELYDTKDIQWHYKIQIALKICHGLMFLQKAEILHRDLRCENILITESLEPKIYNFKLVDACITALNNEKKLDDFVRWTAPEKLNNFESNYTTQCEIYSFGILLWELAFEKIPYRSLDVFRIIDHVIGGGREVTKFGDSTPEISRLQEDYKRIIIDTWKGNPQERISFLKALDMLEELYSSINHMFDENLPALLPKNTLDLDGSIVIDETDDDFVLSYNFIVPTIPLVDEGIRAHKEGYHQKAWKCFEYHARNGNTIAKCWKGRYLWEGIHDGIKGREEGRELLKAAADEGNTSAQLYYAFTLKNVLGEGNNIDTFIKYITKAAEGNNDIAQYNLGDIYYKGKLNIQKDENEGIKWLKTAALHDNTRAIKLLETLDISWI</sequence>
<dbReference type="OrthoDB" id="2336060at2759"/>
<dbReference type="InterPro" id="IPR020635">
    <property type="entry name" value="Tyr_kinase_cat_dom"/>
</dbReference>
<dbReference type="InterPro" id="IPR006597">
    <property type="entry name" value="Sel1-like"/>
</dbReference>
<dbReference type="Gene3D" id="1.20.930.20">
    <property type="entry name" value="Adaptor protein Cbl, N-terminal domain"/>
    <property type="match status" value="1"/>
</dbReference>
<keyword evidence="3" id="KW-0418">Kinase</keyword>
<gene>
    <name evidence="3" type="ORF">RCL2_002405800</name>
    <name evidence="2" type="ORF">RclHR1_04320004</name>
</gene>
<keyword evidence="4" id="KW-1185">Reference proteome</keyword>
<dbReference type="EMBL" id="BEXD01003691">
    <property type="protein sequence ID" value="GBC01763.1"/>
    <property type="molecule type" value="Genomic_DNA"/>
</dbReference>
<evidence type="ECO:0000313" key="3">
    <source>
        <dbReference type="EMBL" id="GES97467.1"/>
    </source>
</evidence>
<dbReference type="InterPro" id="IPR059179">
    <property type="entry name" value="MLKL-like_MCAfunc"/>
</dbReference>
<dbReference type="Proteomes" id="UP000615446">
    <property type="component" value="Unassembled WGS sequence"/>
</dbReference>
<dbReference type="InterPro" id="IPR008266">
    <property type="entry name" value="Tyr_kinase_AS"/>
</dbReference>
<reference evidence="2 4" key="1">
    <citation type="submission" date="2017-11" db="EMBL/GenBank/DDBJ databases">
        <title>The genome of Rhizophagus clarus HR1 reveals common genetic basis of auxotrophy among arbuscular mycorrhizal fungi.</title>
        <authorList>
            <person name="Kobayashi Y."/>
        </authorList>
    </citation>
    <scope>NUCLEOTIDE SEQUENCE [LARGE SCALE GENOMIC DNA]</scope>
    <source>
        <strain evidence="2 4">HR1</strain>
    </source>
</reference>
<dbReference type="InterPro" id="IPR051681">
    <property type="entry name" value="Ser/Thr_Kinases-Pseudokinases"/>
</dbReference>
<dbReference type="SMART" id="SM00671">
    <property type="entry name" value="SEL1"/>
    <property type="match status" value="3"/>
</dbReference>
<dbReference type="Gene3D" id="1.25.40.10">
    <property type="entry name" value="Tetratricopeptide repeat domain"/>
    <property type="match status" value="1"/>
</dbReference>
<dbReference type="Pfam" id="PF08238">
    <property type="entry name" value="Sel1"/>
    <property type="match status" value="2"/>
</dbReference>
<dbReference type="GO" id="GO:0007166">
    <property type="term" value="P:cell surface receptor signaling pathway"/>
    <property type="evidence" value="ECO:0007669"/>
    <property type="project" value="InterPro"/>
</dbReference>
<reference evidence="3" key="2">
    <citation type="submission" date="2019-10" db="EMBL/GenBank/DDBJ databases">
        <title>Conservation and host-specific expression of non-tandemly repeated heterogenous ribosome RNA gene in arbuscular mycorrhizal fungi.</title>
        <authorList>
            <person name="Maeda T."/>
            <person name="Kobayashi Y."/>
            <person name="Nakagawa T."/>
            <person name="Ezawa T."/>
            <person name="Yamaguchi K."/>
            <person name="Bino T."/>
            <person name="Nishimoto Y."/>
            <person name="Shigenobu S."/>
            <person name="Kawaguchi M."/>
        </authorList>
    </citation>
    <scope>NUCLEOTIDE SEQUENCE</scope>
    <source>
        <strain evidence="3">HR1</strain>
    </source>
</reference>
<dbReference type="GO" id="GO:0005524">
    <property type="term" value="F:ATP binding"/>
    <property type="evidence" value="ECO:0007669"/>
    <property type="project" value="InterPro"/>
</dbReference>
<keyword evidence="3" id="KW-0808">Transferase</keyword>
<dbReference type="PROSITE" id="PS50011">
    <property type="entry name" value="PROTEIN_KINASE_DOM"/>
    <property type="match status" value="1"/>
</dbReference>
<dbReference type="InterPro" id="IPR001245">
    <property type="entry name" value="Ser-Thr/Tyr_kinase_cat_dom"/>
</dbReference>
<proteinExistence type="predicted"/>
<evidence type="ECO:0000313" key="2">
    <source>
        <dbReference type="EMBL" id="GBC01763.1"/>
    </source>
</evidence>
<dbReference type="InterPro" id="IPR036537">
    <property type="entry name" value="Adaptor_Cbl_N_dom_sf"/>
</dbReference>
<dbReference type="Proteomes" id="UP000247702">
    <property type="component" value="Unassembled WGS sequence"/>
</dbReference>